<accession>A0AAE1RI60</accession>
<name>A0AAE1RI60_9SOLA</name>
<keyword evidence="1" id="KW-0812">Transmembrane</keyword>
<proteinExistence type="predicted"/>
<dbReference type="Proteomes" id="UP001291623">
    <property type="component" value="Unassembled WGS sequence"/>
</dbReference>
<comment type="caution">
    <text evidence="2">The sequence shown here is derived from an EMBL/GenBank/DDBJ whole genome shotgun (WGS) entry which is preliminary data.</text>
</comment>
<sequence>MQLLGSMDSCAAGSASAAMQRKLASLSTADRNQFLQRISPCGAMGFFCFMLAYFIVDCYRLIY</sequence>
<evidence type="ECO:0000313" key="2">
    <source>
        <dbReference type="EMBL" id="KAK4352769.1"/>
    </source>
</evidence>
<dbReference type="EMBL" id="JAVYJV010000015">
    <property type="protein sequence ID" value="KAK4352769.1"/>
    <property type="molecule type" value="Genomic_DNA"/>
</dbReference>
<gene>
    <name evidence="2" type="ORF">RND71_028287</name>
</gene>
<evidence type="ECO:0000313" key="3">
    <source>
        <dbReference type="Proteomes" id="UP001291623"/>
    </source>
</evidence>
<dbReference type="AlphaFoldDB" id="A0AAE1RI60"/>
<organism evidence="2 3">
    <name type="scientific">Anisodus tanguticus</name>
    <dbReference type="NCBI Taxonomy" id="243964"/>
    <lineage>
        <taxon>Eukaryota</taxon>
        <taxon>Viridiplantae</taxon>
        <taxon>Streptophyta</taxon>
        <taxon>Embryophyta</taxon>
        <taxon>Tracheophyta</taxon>
        <taxon>Spermatophyta</taxon>
        <taxon>Magnoliopsida</taxon>
        <taxon>eudicotyledons</taxon>
        <taxon>Gunneridae</taxon>
        <taxon>Pentapetalae</taxon>
        <taxon>asterids</taxon>
        <taxon>lamiids</taxon>
        <taxon>Solanales</taxon>
        <taxon>Solanaceae</taxon>
        <taxon>Solanoideae</taxon>
        <taxon>Hyoscyameae</taxon>
        <taxon>Anisodus</taxon>
    </lineage>
</organism>
<feature type="transmembrane region" description="Helical" evidence="1">
    <location>
        <begin position="41"/>
        <end position="62"/>
    </location>
</feature>
<protein>
    <submittedName>
        <fullName evidence="2">Uncharacterized protein</fullName>
    </submittedName>
</protein>
<evidence type="ECO:0000256" key="1">
    <source>
        <dbReference type="SAM" id="Phobius"/>
    </source>
</evidence>
<keyword evidence="1" id="KW-1133">Transmembrane helix</keyword>
<keyword evidence="3" id="KW-1185">Reference proteome</keyword>
<reference evidence="2" key="1">
    <citation type="submission" date="2023-12" db="EMBL/GenBank/DDBJ databases">
        <title>Genome assembly of Anisodus tanguticus.</title>
        <authorList>
            <person name="Wang Y.-J."/>
        </authorList>
    </citation>
    <scope>NUCLEOTIDE SEQUENCE</scope>
    <source>
        <strain evidence="2">KB-2021</strain>
        <tissue evidence="2">Leaf</tissue>
    </source>
</reference>
<keyword evidence="1" id="KW-0472">Membrane</keyword>